<dbReference type="Pfam" id="PF01048">
    <property type="entry name" value="PNP_UDP_1"/>
    <property type="match status" value="1"/>
</dbReference>
<dbReference type="RefSeq" id="WP_259314312.1">
    <property type="nucleotide sequence ID" value="NZ_CP087164.1"/>
</dbReference>
<feature type="domain" description="Nucleoside phosphorylase" evidence="3">
    <location>
        <begin position="2"/>
        <end position="241"/>
    </location>
</feature>
<evidence type="ECO:0000259" key="3">
    <source>
        <dbReference type="Pfam" id="PF01048"/>
    </source>
</evidence>
<dbReference type="InterPro" id="IPR035994">
    <property type="entry name" value="Nucleoside_phosphorylase_sf"/>
</dbReference>
<dbReference type="GO" id="GO:0019509">
    <property type="term" value="P:L-methionine salvage from methylthioadenosine"/>
    <property type="evidence" value="ECO:0007669"/>
    <property type="project" value="TreeGrafter"/>
</dbReference>
<sequence length="263" mass="27634">MKVGIITGSGTYALPGFEDAEARTVDTRFGPAPVTTGTWAGVEVVHVSRHGEGHRRLSSSVSHQANVLALKEAGAGCVLAATVCGALDPELELGTLVVFDDLHFLANRLPDGSLCTLYTEPGMPGRGHWIFDRPFAPELRGVLLDAARAAGHPVRDGGCYGHVDGPRFNTRTEIRMLRQAGVTAVSQTAGPETVLCGEAELPYALVGYATDYANGVPDEPTPVQTLIELIGRSGAVFAGTLRAAVGRVPAAGPRPVGTHFRFD</sequence>
<keyword evidence="5" id="KW-1185">Reference proteome</keyword>
<dbReference type="EMBL" id="CP087164">
    <property type="protein sequence ID" value="UGS34648.1"/>
    <property type="molecule type" value="Genomic_DNA"/>
</dbReference>
<dbReference type="SUPFAM" id="SSF53167">
    <property type="entry name" value="Purine and uridine phosphorylases"/>
    <property type="match status" value="1"/>
</dbReference>
<organism evidence="4 5">
    <name type="scientific">Capillimicrobium parvum</name>
    <dbReference type="NCBI Taxonomy" id="2884022"/>
    <lineage>
        <taxon>Bacteria</taxon>
        <taxon>Bacillati</taxon>
        <taxon>Actinomycetota</taxon>
        <taxon>Thermoleophilia</taxon>
        <taxon>Solirubrobacterales</taxon>
        <taxon>Capillimicrobiaceae</taxon>
        <taxon>Capillimicrobium</taxon>
    </lineage>
</organism>
<accession>A0A9E7BZS6</accession>
<name>A0A9E7BZS6_9ACTN</name>
<dbReference type="InterPro" id="IPR000845">
    <property type="entry name" value="Nucleoside_phosphorylase_d"/>
</dbReference>
<dbReference type="CDD" id="cd09010">
    <property type="entry name" value="MTAP_SsMTAPII_like_MTIP"/>
    <property type="match status" value="1"/>
</dbReference>
<reference evidence="4" key="1">
    <citation type="journal article" date="2022" name="Int. J. Syst. Evol. Microbiol.">
        <title>Pseudomonas aegrilactucae sp. nov. and Pseudomonas morbosilactucae sp. nov., pathogens causing bacterial rot of lettuce in Japan.</title>
        <authorList>
            <person name="Sawada H."/>
            <person name="Fujikawa T."/>
            <person name="Satou M."/>
        </authorList>
    </citation>
    <scope>NUCLEOTIDE SEQUENCE</scope>
    <source>
        <strain evidence="4">0166_1</strain>
    </source>
</reference>
<dbReference type="GO" id="GO:0009116">
    <property type="term" value="P:nucleoside metabolic process"/>
    <property type="evidence" value="ECO:0007669"/>
    <property type="project" value="InterPro"/>
</dbReference>
<dbReference type="Gene3D" id="3.40.50.1580">
    <property type="entry name" value="Nucleoside phosphorylase domain"/>
    <property type="match status" value="1"/>
</dbReference>
<evidence type="ECO:0000313" key="5">
    <source>
        <dbReference type="Proteomes" id="UP001162834"/>
    </source>
</evidence>
<evidence type="ECO:0000313" key="4">
    <source>
        <dbReference type="EMBL" id="UGS34648.1"/>
    </source>
</evidence>
<dbReference type="AlphaFoldDB" id="A0A9E7BZS6"/>
<dbReference type="EC" id="2.4.2.28" evidence="4"/>
<proteinExistence type="predicted"/>
<dbReference type="GO" id="GO:0017061">
    <property type="term" value="F:S-methyl-5-thioadenosine phosphorylase activity"/>
    <property type="evidence" value="ECO:0007669"/>
    <property type="project" value="UniProtKB-EC"/>
</dbReference>
<evidence type="ECO:0000256" key="1">
    <source>
        <dbReference type="ARBA" id="ARBA00022676"/>
    </source>
</evidence>
<protein>
    <submittedName>
        <fullName evidence="4">S-methyl-5'-thioadenosine phosphorylase</fullName>
        <ecNumber evidence="4">2.4.2.28</ecNumber>
    </submittedName>
</protein>
<gene>
    <name evidence="4" type="primary">mtnP</name>
    <name evidence="4" type="ORF">DSM104329_01027</name>
</gene>
<dbReference type="PANTHER" id="PTHR42679:SF2">
    <property type="entry name" value="S-METHYL-5'-THIOADENOSINE PHOSPHORYLASE"/>
    <property type="match status" value="1"/>
</dbReference>
<dbReference type="InterPro" id="IPR010044">
    <property type="entry name" value="MTAP"/>
</dbReference>
<dbReference type="KEGG" id="sbae:DSM104329_01027"/>
<dbReference type="Proteomes" id="UP001162834">
    <property type="component" value="Chromosome"/>
</dbReference>
<keyword evidence="1 4" id="KW-0328">Glycosyltransferase</keyword>
<dbReference type="PANTHER" id="PTHR42679">
    <property type="entry name" value="S-METHYL-5'-THIOADENOSINE PHOSPHORYLASE"/>
    <property type="match status" value="1"/>
</dbReference>
<evidence type="ECO:0000256" key="2">
    <source>
        <dbReference type="ARBA" id="ARBA00022679"/>
    </source>
</evidence>
<dbReference type="GO" id="GO:0005829">
    <property type="term" value="C:cytosol"/>
    <property type="evidence" value="ECO:0007669"/>
    <property type="project" value="TreeGrafter"/>
</dbReference>
<keyword evidence="2 4" id="KW-0808">Transferase</keyword>